<dbReference type="SUPFAM" id="SSF46785">
    <property type="entry name" value="Winged helix' DNA-binding domain"/>
    <property type="match status" value="1"/>
</dbReference>
<sequence length="251" mass="27535">MSMVRQAAQVLELLEFFAQVKRPAALAEISETLNWPRSSTFNLLSTLKSLGYLYEPRPKGGVYPSPRWAELFDAIRIGDTPPVEMDGLLEYLANATAETAALAAPNAGQAMFVGVRESAYPVRFTTQVGNCVPLHATAAGRALLSQRPHADRLAFLRRAEYIHYTAKTLMTPDEVDAEIERSVQQGWFIGIEEYSPGLMGIALALPLPGRHYALLVSGPTERLGSRVQEVVDLMRNAVRETLGVEVAPVRG</sequence>
<accession>A0ABM8NTY5</accession>
<keyword evidence="7" id="KW-1185">Reference proteome</keyword>
<dbReference type="Gene3D" id="3.30.450.40">
    <property type="match status" value="1"/>
</dbReference>
<dbReference type="InterPro" id="IPR005471">
    <property type="entry name" value="Tscrpt_reg_IclR_N"/>
</dbReference>
<proteinExistence type="predicted"/>
<evidence type="ECO:0000259" key="5">
    <source>
        <dbReference type="PROSITE" id="PS51078"/>
    </source>
</evidence>
<evidence type="ECO:0000313" key="7">
    <source>
        <dbReference type="Proteomes" id="UP000656319"/>
    </source>
</evidence>
<evidence type="ECO:0000256" key="1">
    <source>
        <dbReference type="ARBA" id="ARBA00023015"/>
    </source>
</evidence>
<dbReference type="InterPro" id="IPR050707">
    <property type="entry name" value="HTH_MetabolicPath_Reg"/>
</dbReference>
<dbReference type="PANTHER" id="PTHR30136:SF35">
    <property type="entry name" value="HTH-TYPE TRANSCRIPTIONAL REGULATOR RV1719"/>
    <property type="match status" value="1"/>
</dbReference>
<evidence type="ECO:0000256" key="3">
    <source>
        <dbReference type="ARBA" id="ARBA00023163"/>
    </source>
</evidence>
<dbReference type="Pfam" id="PF09339">
    <property type="entry name" value="HTH_IclR"/>
    <property type="match status" value="1"/>
</dbReference>
<evidence type="ECO:0000259" key="4">
    <source>
        <dbReference type="PROSITE" id="PS51077"/>
    </source>
</evidence>
<dbReference type="PROSITE" id="PS51077">
    <property type="entry name" value="HTH_ICLR"/>
    <property type="match status" value="1"/>
</dbReference>
<keyword evidence="2" id="KW-0238">DNA-binding</keyword>
<dbReference type="Proteomes" id="UP000656319">
    <property type="component" value="Unassembled WGS sequence"/>
</dbReference>
<evidence type="ECO:0000256" key="2">
    <source>
        <dbReference type="ARBA" id="ARBA00023125"/>
    </source>
</evidence>
<gene>
    <name evidence="6" type="primary">allR</name>
    <name evidence="6" type="ORF">LMG27952_04011</name>
</gene>
<dbReference type="PROSITE" id="PS51078">
    <property type="entry name" value="ICLR_ED"/>
    <property type="match status" value="1"/>
</dbReference>
<reference evidence="6 7" key="1">
    <citation type="submission" date="2020-10" db="EMBL/GenBank/DDBJ databases">
        <authorList>
            <person name="Peeters C."/>
        </authorList>
    </citation>
    <scope>NUCLEOTIDE SEQUENCE [LARGE SCALE GENOMIC DNA]</scope>
    <source>
        <strain evidence="6 7">LMG 27952</strain>
    </source>
</reference>
<dbReference type="EMBL" id="CAJHCQ010000010">
    <property type="protein sequence ID" value="CAD6543246.1"/>
    <property type="molecule type" value="Genomic_DNA"/>
</dbReference>
<evidence type="ECO:0000313" key="6">
    <source>
        <dbReference type="EMBL" id="CAD6543246.1"/>
    </source>
</evidence>
<comment type="caution">
    <text evidence="6">The sequence shown here is derived from an EMBL/GenBank/DDBJ whole genome shotgun (WGS) entry which is preliminary data.</text>
</comment>
<dbReference type="InterPro" id="IPR014757">
    <property type="entry name" value="Tscrpt_reg_IclR_C"/>
</dbReference>
<organism evidence="6 7">
    <name type="scientific">Paraburkholderia hiiakae</name>
    <dbReference type="NCBI Taxonomy" id="1081782"/>
    <lineage>
        <taxon>Bacteria</taxon>
        <taxon>Pseudomonadati</taxon>
        <taxon>Pseudomonadota</taxon>
        <taxon>Betaproteobacteria</taxon>
        <taxon>Burkholderiales</taxon>
        <taxon>Burkholderiaceae</taxon>
        <taxon>Paraburkholderia</taxon>
    </lineage>
</organism>
<keyword evidence="1" id="KW-0805">Transcription regulation</keyword>
<keyword evidence="3" id="KW-0804">Transcription</keyword>
<dbReference type="Pfam" id="PF01614">
    <property type="entry name" value="IclR_C"/>
    <property type="match status" value="1"/>
</dbReference>
<dbReference type="Gene3D" id="1.10.10.10">
    <property type="entry name" value="Winged helix-like DNA-binding domain superfamily/Winged helix DNA-binding domain"/>
    <property type="match status" value="1"/>
</dbReference>
<name>A0ABM8NTY5_9BURK</name>
<feature type="domain" description="IclR-ED" evidence="5">
    <location>
        <begin position="67"/>
        <end position="251"/>
    </location>
</feature>
<dbReference type="InterPro" id="IPR029016">
    <property type="entry name" value="GAF-like_dom_sf"/>
</dbReference>
<feature type="domain" description="HTH iclR-type" evidence="4">
    <location>
        <begin position="4"/>
        <end position="66"/>
    </location>
</feature>
<dbReference type="SUPFAM" id="SSF55781">
    <property type="entry name" value="GAF domain-like"/>
    <property type="match status" value="1"/>
</dbReference>
<protein>
    <submittedName>
        <fullName evidence="6">HTH-type transcriptional repressor AllR</fullName>
    </submittedName>
</protein>
<dbReference type="InterPro" id="IPR036388">
    <property type="entry name" value="WH-like_DNA-bd_sf"/>
</dbReference>
<dbReference type="PANTHER" id="PTHR30136">
    <property type="entry name" value="HELIX-TURN-HELIX TRANSCRIPTIONAL REGULATOR, ICLR FAMILY"/>
    <property type="match status" value="1"/>
</dbReference>
<dbReference type="InterPro" id="IPR036390">
    <property type="entry name" value="WH_DNA-bd_sf"/>
</dbReference>